<dbReference type="EMBL" id="CAJVQB010012630">
    <property type="protein sequence ID" value="CAG8756910.1"/>
    <property type="molecule type" value="Genomic_DNA"/>
</dbReference>
<accession>A0ABN7VCB6</accession>
<comment type="caution">
    <text evidence="2">The sequence shown here is derived from an EMBL/GenBank/DDBJ whole genome shotgun (WGS) entry which is preliminary data.</text>
</comment>
<reference evidence="2 3" key="1">
    <citation type="submission" date="2021-06" db="EMBL/GenBank/DDBJ databases">
        <authorList>
            <person name="Kallberg Y."/>
            <person name="Tangrot J."/>
            <person name="Rosling A."/>
        </authorList>
    </citation>
    <scope>NUCLEOTIDE SEQUENCE [LARGE SCALE GENOMIC DNA]</scope>
    <source>
        <strain evidence="2 3">120-4 pot B 10/14</strain>
    </source>
</reference>
<name>A0ABN7VCB6_GIGMA</name>
<feature type="non-terminal residue" evidence="2">
    <location>
        <position position="1"/>
    </location>
</feature>
<proteinExistence type="predicted"/>
<evidence type="ECO:0000256" key="1">
    <source>
        <dbReference type="SAM" id="MobiDB-lite"/>
    </source>
</evidence>
<sequence length="123" mass="13960">EKNLKESSSKLCKVVSRILTIPSSLAATERNCNYKLTCSKLESSDMTEAVKHFNNRPSSKNNQFELLDPSSDDEESSRNKLIDDDKNKIVESSESEIELTTENNTDSKANRQTIQKKNIFMLI</sequence>
<feature type="compositionally biased region" description="Polar residues" evidence="1">
    <location>
        <begin position="55"/>
        <end position="64"/>
    </location>
</feature>
<organism evidence="2 3">
    <name type="scientific">Gigaspora margarita</name>
    <dbReference type="NCBI Taxonomy" id="4874"/>
    <lineage>
        <taxon>Eukaryota</taxon>
        <taxon>Fungi</taxon>
        <taxon>Fungi incertae sedis</taxon>
        <taxon>Mucoromycota</taxon>
        <taxon>Glomeromycotina</taxon>
        <taxon>Glomeromycetes</taxon>
        <taxon>Diversisporales</taxon>
        <taxon>Gigasporaceae</taxon>
        <taxon>Gigaspora</taxon>
    </lineage>
</organism>
<feature type="region of interest" description="Disordered" evidence="1">
    <location>
        <begin position="53"/>
        <end position="81"/>
    </location>
</feature>
<gene>
    <name evidence="2" type="ORF">GMARGA_LOCUS17019</name>
</gene>
<protein>
    <submittedName>
        <fullName evidence="2">11582_t:CDS:1</fullName>
    </submittedName>
</protein>
<dbReference type="Proteomes" id="UP000789901">
    <property type="component" value="Unassembled WGS sequence"/>
</dbReference>
<keyword evidence="3" id="KW-1185">Reference proteome</keyword>
<evidence type="ECO:0000313" key="3">
    <source>
        <dbReference type="Proteomes" id="UP000789901"/>
    </source>
</evidence>
<evidence type="ECO:0000313" key="2">
    <source>
        <dbReference type="EMBL" id="CAG8756910.1"/>
    </source>
</evidence>